<comment type="caution">
    <text evidence="1">The sequence shown here is derived from an EMBL/GenBank/DDBJ whole genome shotgun (WGS) entry which is preliminary data.</text>
</comment>
<name>A0A9D2J6U0_9MICO</name>
<dbReference type="EMBL" id="DXBY01000318">
    <property type="protein sequence ID" value="HIZ37764.1"/>
    <property type="molecule type" value="Genomic_DNA"/>
</dbReference>
<evidence type="ECO:0000313" key="1">
    <source>
        <dbReference type="EMBL" id="HIZ37764.1"/>
    </source>
</evidence>
<dbReference type="Pfam" id="PF15892">
    <property type="entry name" value="BNR_4"/>
    <property type="match status" value="1"/>
</dbReference>
<dbReference type="InterPro" id="IPR036278">
    <property type="entry name" value="Sialidase_sf"/>
</dbReference>
<sequence>MSSPTTPSAPADRSAVQVLNDNGAWCWFQDERALIDPAANTLLVGSIAAPEGPGGAQRAGNVELAVHHLATGETQVVVLHENLEADDHNAPALWIRPDGRYLAMYTKHKTDNFTRWRLSARPHDASEWEAEQVFDWTDLTGGRGATYSNLHHLSTEGRLYAFARAINDDPSILVSDDHGATFRYGGKLFTRPKIGYVNGYTRYASNQADRIDLITTDHHPRDYDNSIYHGYVTGGALHRSDGTVVDPHVLDASAPSQVELTTILPTGTTLGGATLTHAWTTDLRQGRADQSGQLAAVLTARAHDEPENTDFTDHRFVYARYDGATWQTHHLALAGANLLPHEEDYTGLAAIDPYDLDSLYLSAPVDPRDGSALDQHEIFHGRTGDGGASWTWTPVTENSPADNLRPIVAPGDPDTLAVLWFRGSMTASQHYDCEVVAQIAAR</sequence>
<organism evidence="1 2">
    <name type="scientific">Candidatus Ruania gallistercoris</name>
    <dbReference type="NCBI Taxonomy" id="2838746"/>
    <lineage>
        <taxon>Bacteria</taxon>
        <taxon>Bacillati</taxon>
        <taxon>Actinomycetota</taxon>
        <taxon>Actinomycetes</taxon>
        <taxon>Micrococcales</taxon>
        <taxon>Ruaniaceae</taxon>
        <taxon>Ruania</taxon>
    </lineage>
</organism>
<proteinExistence type="predicted"/>
<accession>A0A9D2J6U0</accession>
<dbReference type="Proteomes" id="UP000824037">
    <property type="component" value="Unassembled WGS sequence"/>
</dbReference>
<gene>
    <name evidence="1" type="ORF">H9815_18465</name>
</gene>
<protein>
    <submittedName>
        <fullName evidence="1">BNR repeat-containing protein</fullName>
    </submittedName>
</protein>
<dbReference type="AlphaFoldDB" id="A0A9D2J6U0"/>
<reference evidence="1" key="1">
    <citation type="journal article" date="2021" name="PeerJ">
        <title>Extensive microbial diversity within the chicken gut microbiome revealed by metagenomics and culture.</title>
        <authorList>
            <person name="Gilroy R."/>
            <person name="Ravi A."/>
            <person name="Getino M."/>
            <person name="Pursley I."/>
            <person name="Horton D.L."/>
            <person name="Alikhan N.F."/>
            <person name="Baker D."/>
            <person name="Gharbi K."/>
            <person name="Hall N."/>
            <person name="Watson M."/>
            <person name="Adriaenssens E.M."/>
            <person name="Foster-Nyarko E."/>
            <person name="Jarju S."/>
            <person name="Secka A."/>
            <person name="Antonio M."/>
            <person name="Oren A."/>
            <person name="Chaudhuri R.R."/>
            <person name="La Ragione R."/>
            <person name="Hildebrand F."/>
            <person name="Pallen M.J."/>
        </authorList>
    </citation>
    <scope>NUCLEOTIDE SEQUENCE</scope>
    <source>
        <strain evidence="1">ChiGjej4B4-7305</strain>
    </source>
</reference>
<dbReference type="SUPFAM" id="SSF50939">
    <property type="entry name" value="Sialidases"/>
    <property type="match status" value="1"/>
</dbReference>
<reference evidence="1" key="2">
    <citation type="submission" date="2021-04" db="EMBL/GenBank/DDBJ databases">
        <authorList>
            <person name="Gilroy R."/>
        </authorList>
    </citation>
    <scope>NUCLEOTIDE SEQUENCE</scope>
    <source>
        <strain evidence="1">ChiGjej4B4-7305</strain>
    </source>
</reference>
<evidence type="ECO:0000313" key="2">
    <source>
        <dbReference type="Proteomes" id="UP000824037"/>
    </source>
</evidence>